<evidence type="ECO:0000313" key="2">
    <source>
        <dbReference type="Proteomes" id="UP000190857"/>
    </source>
</evidence>
<name>A0A1T5IIW9_9MICO</name>
<evidence type="ECO:0000313" key="1">
    <source>
        <dbReference type="EMBL" id="SKC39154.1"/>
    </source>
</evidence>
<dbReference type="STRING" id="123320.SAMN06309945_0519"/>
<sequence length="109" mass="10225">MADLLIDYDSLDQARGQVALGATGYTASFVFAGLGSAGELSESSVGSAAVAQAATSARDVCGQADTALGDSATAVASALAAAIDALKATDSALAAGAGSGSGSKPVAAQ</sequence>
<gene>
    <name evidence="1" type="ORF">SAMN06309945_0519</name>
</gene>
<protein>
    <submittedName>
        <fullName evidence="1">Uncharacterized protein</fullName>
    </submittedName>
</protein>
<dbReference type="EMBL" id="FUZP01000001">
    <property type="protein sequence ID" value="SKC39154.1"/>
    <property type="molecule type" value="Genomic_DNA"/>
</dbReference>
<reference evidence="1 2" key="1">
    <citation type="submission" date="2017-02" db="EMBL/GenBank/DDBJ databases">
        <authorList>
            <person name="Peterson S.W."/>
        </authorList>
    </citation>
    <scope>NUCLEOTIDE SEQUENCE [LARGE SCALE GENOMIC DNA]</scope>
    <source>
        <strain evidence="1 2">VKM Ac-2059</strain>
    </source>
</reference>
<keyword evidence="2" id="KW-1185">Reference proteome</keyword>
<dbReference type="Proteomes" id="UP000190857">
    <property type="component" value="Unassembled WGS sequence"/>
</dbReference>
<dbReference type="OrthoDB" id="9966773at2"/>
<dbReference type="AlphaFoldDB" id="A0A1T5IIW9"/>
<accession>A0A1T5IIW9</accession>
<organism evidence="1 2">
    <name type="scientific">Okibacterium fritillariae</name>
    <dbReference type="NCBI Taxonomy" id="123320"/>
    <lineage>
        <taxon>Bacteria</taxon>
        <taxon>Bacillati</taxon>
        <taxon>Actinomycetota</taxon>
        <taxon>Actinomycetes</taxon>
        <taxon>Micrococcales</taxon>
        <taxon>Microbacteriaceae</taxon>
        <taxon>Okibacterium</taxon>
    </lineage>
</organism>
<proteinExistence type="predicted"/>
<dbReference type="RefSeq" id="WP_079726732.1">
    <property type="nucleotide sequence ID" value="NZ_FUZP01000001.1"/>
</dbReference>